<dbReference type="EMBL" id="JACYGY010000002">
    <property type="protein sequence ID" value="MBE9465495.1"/>
    <property type="molecule type" value="Genomic_DNA"/>
</dbReference>
<gene>
    <name evidence="1" type="ORF">IEE83_26735</name>
</gene>
<name>A0ABR9WJ26_9BACT</name>
<sequence length="241" mass="28257">MERFTQVIRENLNVSNLHQGYTFSADSAVKRADFLKDDVKKSIYAQPSIFEANVHLKRILKSHIPNEKPHSAYFWMIRKWGGIGAFRENDENIILIDDLLNTLAENRAFDSRLFGKISSLSKVASFVDSERYAIYDARAIYTLNWLIAKMKNKHLDFSMHFFPMSAYVSRNKMINARPFNLIYKKVVNSKFYNKNEAFYKYCELLQAINPILFPEYPKEIFRTEMLLFSSIEVAYNDLGNQ</sequence>
<protein>
    <submittedName>
        <fullName evidence="1">Uncharacterized protein</fullName>
    </submittedName>
</protein>
<proteinExistence type="predicted"/>
<accession>A0ABR9WJ26</accession>
<keyword evidence="2" id="KW-1185">Reference proteome</keyword>
<evidence type="ECO:0000313" key="1">
    <source>
        <dbReference type="EMBL" id="MBE9465495.1"/>
    </source>
</evidence>
<comment type="caution">
    <text evidence="1">The sequence shown here is derived from an EMBL/GenBank/DDBJ whole genome shotgun (WGS) entry which is preliminary data.</text>
</comment>
<organism evidence="1 2">
    <name type="scientific">Dyadobacter subterraneus</name>
    <dbReference type="NCBI Taxonomy" id="2773304"/>
    <lineage>
        <taxon>Bacteria</taxon>
        <taxon>Pseudomonadati</taxon>
        <taxon>Bacteroidota</taxon>
        <taxon>Cytophagia</taxon>
        <taxon>Cytophagales</taxon>
        <taxon>Spirosomataceae</taxon>
        <taxon>Dyadobacter</taxon>
    </lineage>
</organism>
<dbReference type="RefSeq" id="WP_194123792.1">
    <property type="nucleotide sequence ID" value="NZ_JACYGY010000002.1"/>
</dbReference>
<evidence type="ECO:0000313" key="2">
    <source>
        <dbReference type="Proteomes" id="UP000634134"/>
    </source>
</evidence>
<dbReference type="Proteomes" id="UP000634134">
    <property type="component" value="Unassembled WGS sequence"/>
</dbReference>
<reference evidence="2" key="1">
    <citation type="submission" date="2023-07" db="EMBL/GenBank/DDBJ databases">
        <title>Dyadobacter sp. nov 'subterranea' isolated from contaminted grondwater.</title>
        <authorList>
            <person name="Szabo I."/>
            <person name="Al-Omari J."/>
            <person name="Szerdahelyi S.G."/>
            <person name="Rado J."/>
        </authorList>
    </citation>
    <scope>NUCLEOTIDE SEQUENCE [LARGE SCALE GENOMIC DNA]</scope>
    <source>
        <strain evidence="2">UP-52</strain>
    </source>
</reference>